<protein>
    <submittedName>
        <fullName evidence="2">DNA primase</fullName>
    </submittedName>
</protein>
<proteinExistence type="predicted"/>
<dbReference type="Proteomes" id="UP000319756">
    <property type="component" value="Chromosome"/>
</dbReference>
<reference evidence="3" key="1">
    <citation type="submission" date="2019-01" db="EMBL/GenBank/DDBJ databases">
        <title>Genomic analysis of Salicibibacter sp. NKC3-5.</title>
        <authorList>
            <person name="Oh Y.J."/>
        </authorList>
    </citation>
    <scope>NUCLEOTIDE SEQUENCE [LARGE SCALE GENOMIC DNA]</scope>
    <source>
        <strain evidence="3">NKC3-5</strain>
    </source>
</reference>
<accession>A0A514LJA6</accession>
<sequence length="71" mass="7478">MNKKLLYGALAGIFSVGMLTACGDIMEEDEGVPMDGGEDEGDMEEDPGAEDEGGIEEDPGAEDEDDGMDDF</sequence>
<evidence type="ECO:0000256" key="1">
    <source>
        <dbReference type="SAM" id="MobiDB-lite"/>
    </source>
</evidence>
<dbReference type="RefSeq" id="WP_142089424.1">
    <property type="nucleotide sequence ID" value="NZ_CP035485.1"/>
</dbReference>
<dbReference type="AlphaFoldDB" id="A0A514LJA6"/>
<dbReference type="EMBL" id="CP035485">
    <property type="protein sequence ID" value="QDI91381.1"/>
    <property type="molecule type" value="Genomic_DNA"/>
</dbReference>
<dbReference type="KEGG" id="sale:EPH95_09495"/>
<dbReference type="PROSITE" id="PS51257">
    <property type="entry name" value="PROKAR_LIPOPROTEIN"/>
    <property type="match status" value="1"/>
</dbReference>
<feature type="region of interest" description="Disordered" evidence="1">
    <location>
        <begin position="26"/>
        <end position="71"/>
    </location>
</feature>
<gene>
    <name evidence="2" type="ORF">EPH95_09495</name>
</gene>
<keyword evidence="3" id="KW-1185">Reference proteome</keyword>
<evidence type="ECO:0000313" key="3">
    <source>
        <dbReference type="Proteomes" id="UP000319756"/>
    </source>
</evidence>
<organism evidence="2 3">
    <name type="scientific">Salicibibacter halophilus</name>
    <dbReference type="NCBI Taxonomy" id="2502791"/>
    <lineage>
        <taxon>Bacteria</taxon>
        <taxon>Bacillati</taxon>
        <taxon>Bacillota</taxon>
        <taxon>Bacilli</taxon>
        <taxon>Bacillales</taxon>
        <taxon>Bacillaceae</taxon>
        <taxon>Salicibibacter</taxon>
    </lineage>
</organism>
<evidence type="ECO:0000313" key="2">
    <source>
        <dbReference type="EMBL" id="QDI91381.1"/>
    </source>
</evidence>
<name>A0A514LJA6_9BACI</name>